<evidence type="ECO:0000256" key="1">
    <source>
        <dbReference type="ARBA" id="ARBA00004685"/>
    </source>
</evidence>
<dbReference type="Pfam" id="PF11807">
    <property type="entry name" value="UstYa"/>
    <property type="match status" value="1"/>
</dbReference>
<dbReference type="PANTHER" id="PTHR33365">
    <property type="entry name" value="YALI0B05434P"/>
    <property type="match status" value="1"/>
</dbReference>
<dbReference type="AlphaFoldDB" id="A0A0F9XKL6"/>
<evidence type="ECO:0000313" key="6">
    <source>
        <dbReference type="Proteomes" id="UP000034112"/>
    </source>
</evidence>
<name>A0A0F9XKL6_TRIHA</name>
<dbReference type="OMA" id="DERTHVE"/>
<evidence type="ECO:0000256" key="4">
    <source>
        <dbReference type="SAM" id="Phobius"/>
    </source>
</evidence>
<comment type="pathway">
    <text evidence="1">Mycotoxin biosynthesis.</text>
</comment>
<evidence type="ECO:0000256" key="2">
    <source>
        <dbReference type="ARBA" id="ARBA00035112"/>
    </source>
</evidence>
<organism evidence="5 6">
    <name type="scientific">Trichoderma harzianum</name>
    <name type="common">Hypocrea lixii</name>
    <dbReference type="NCBI Taxonomy" id="5544"/>
    <lineage>
        <taxon>Eukaryota</taxon>
        <taxon>Fungi</taxon>
        <taxon>Dikarya</taxon>
        <taxon>Ascomycota</taxon>
        <taxon>Pezizomycotina</taxon>
        <taxon>Sordariomycetes</taxon>
        <taxon>Hypocreomycetidae</taxon>
        <taxon>Hypocreales</taxon>
        <taxon>Hypocreaceae</taxon>
        <taxon>Trichoderma</taxon>
    </lineage>
</organism>
<evidence type="ECO:0000313" key="5">
    <source>
        <dbReference type="EMBL" id="KKP00958.1"/>
    </source>
</evidence>
<dbReference type="InterPro" id="IPR021765">
    <property type="entry name" value="UstYa-like"/>
</dbReference>
<evidence type="ECO:0000256" key="3">
    <source>
        <dbReference type="SAM" id="MobiDB-lite"/>
    </source>
</evidence>
<sequence length="256" mass="27893">MAKTQINQFWIWILSSAAIIGVLLIAFPALHSLSAASPSSPSKPTNNDGKKEAHNTIYNPGDSVLQGGRSSTERPNFLFEFLERHDIESLDSAADGAWDQAMSTPLGGFLLVKHNETYNLGWGVSMFHSVHCLRMLRATMQNYFGLAAENTGHGTHTHGGRDGATLKVDERTHVEHCLGYIGRALLCNGDDTLEPPFTKKDADGNILLSAVNGQGHQHSCRDSTLAWQTVFASEEDPVEPFEWSAGDTVRSVFGGK</sequence>
<gene>
    <name evidence="5" type="ORF">THAR02_06930</name>
</gene>
<dbReference type="EMBL" id="JOKZ01000220">
    <property type="protein sequence ID" value="KKP00958.1"/>
    <property type="molecule type" value="Genomic_DNA"/>
</dbReference>
<dbReference type="PANTHER" id="PTHR33365:SF4">
    <property type="entry name" value="CYCLOCHLOROTINE BIOSYNTHESIS PROTEIN O"/>
    <property type="match status" value="1"/>
</dbReference>
<dbReference type="OrthoDB" id="3687641at2759"/>
<feature type="region of interest" description="Disordered" evidence="3">
    <location>
        <begin position="35"/>
        <end position="70"/>
    </location>
</feature>
<comment type="similarity">
    <text evidence="2">Belongs to the ustYa family.</text>
</comment>
<keyword evidence="4" id="KW-0812">Transmembrane</keyword>
<dbReference type="GO" id="GO:0043386">
    <property type="term" value="P:mycotoxin biosynthetic process"/>
    <property type="evidence" value="ECO:0007669"/>
    <property type="project" value="InterPro"/>
</dbReference>
<keyword evidence="4" id="KW-1133">Transmembrane helix</keyword>
<keyword evidence="4" id="KW-0472">Membrane</keyword>
<reference evidence="6" key="1">
    <citation type="journal article" date="2015" name="Genome Announc.">
        <title>Draft whole-genome sequence of the biocontrol agent Trichoderma harzianum T6776.</title>
        <authorList>
            <person name="Baroncelli R."/>
            <person name="Piaggeschi G."/>
            <person name="Fiorini L."/>
            <person name="Bertolini E."/>
            <person name="Zapparata A."/>
            <person name="Pe M.E."/>
            <person name="Sarrocco S."/>
            <person name="Vannacci G."/>
        </authorList>
    </citation>
    <scope>NUCLEOTIDE SEQUENCE [LARGE SCALE GENOMIC DNA]</scope>
    <source>
        <strain evidence="6">T6776</strain>
    </source>
</reference>
<proteinExistence type="inferred from homology"/>
<protein>
    <recommendedName>
        <fullName evidence="7">Oxidase ustYa</fullName>
    </recommendedName>
</protein>
<dbReference type="Proteomes" id="UP000034112">
    <property type="component" value="Unassembled WGS sequence"/>
</dbReference>
<feature type="transmembrane region" description="Helical" evidence="4">
    <location>
        <begin position="9"/>
        <end position="30"/>
    </location>
</feature>
<evidence type="ECO:0008006" key="7">
    <source>
        <dbReference type="Google" id="ProtNLM"/>
    </source>
</evidence>
<comment type="caution">
    <text evidence="5">The sequence shown here is derived from an EMBL/GenBank/DDBJ whole genome shotgun (WGS) entry which is preliminary data.</text>
</comment>
<accession>A0A0F9XKL6</accession>